<dbReference type="GO" id="GO:0043709">
    <property type="term" value="P:cell adhesion involved in single-species biofilm formation"/>
    <property type="evidence" value="ECO:0007669"/>
    <property type="project" value="TreeGrafter"/>
</dbReference>
<dbReference type="PANTHER" id="PTHR45138:SF9">
    <property type="entry name" value="DIGUANYLATE CYCLASE DGCM-RELATED"/>
    <property type="match status" value="1"/>
</dbReference>
<sequence length="298" mass="34799">MVKNQLSIDEFVKHIEFSRKLYDIARIVDPIKNQVLDYSGGHILASNTICYDFWQRGVVCENCISRRALQEKKPFMKIEYNGEKIYMVQAIPLALMEQEVVLELLKDISEERLLFDIVDESRNDIYKLLEERNAFIIKDALTDVYNLRYIKERLPYEIINSHIQDQYISLMILDIDHFRNINKVHGPEYGNHVLKTLAQKVQGKVKEKGWMARYTDDAFILCIEDIDPQGTKEKAQEIRKMIENHPFTYKETTKEITISIGVYTALKPDINADEFIEEAYSLLLQGKKEGGNRVVAKE</sequence>
<dbReference type="AlphaFoldDB" id="A0AAE3KZV9"/>
<proteinExistence type="predicted"/>
<evidence type="ECO:0000259" key="1">
    <source>
        <dbReference type="PROSITE" id="PS50887"/>
    </source>
</evidence>
<dbReference type="InterPro" id="IPR050469">
    <property type="entry name" value="Diguanylate_Cyclase"/>
</dbReference>
<dbReference type="PANTHER" id="PTHR45138">
    <property type="entry name" value="REGULATORY COMPONENTS OF SENSORY TRANSDUCTION SYSTEM"/>
    <property type="match status" value="1"/>
</dbReference>
<dbReference type="InterPro" id="IPR029787">
    <property type="entry name" value="Nucleotide_cyclase"/>
</dbReference>
<comment type="caution">
    <text evidence="2">The sequence shown here is derived from an EMBL/GenBank/DDBJ whole genome shotgun (WGS) entry which is preliminary data.</text>
</comment>
<dbReference type="Proteomes" id="UP001205748">
    <property type="component" value="Unassembled WGS sequence"/>
</dbReference>
<evidence type="ECO:0000313" key="3">
    <source>
        <dbReference type="Proteomes" id="UP001205748"/>
    </source>
</evidence>
<dbReference type="RefSeq" id="WP_257530569.1">
    <property type="nucleotide sequence ID" value="NZ_JANKAS010000005.1"/>
</dbReference>
<feature type="domain" description="GGDEF" evidence="1">
    <location>
        <begin position="166"/>
        <end position="298"/>
    </location>
</feature>
<gene>
    <name evidence="2" type="ORF">NSA47_07520</name>
</gene>
<dbReference type="NCBIfam" id="TIGR00254">
    <property type="entry name" value="GGDEF"/>
    <property type="match status" value="1"/>
</dbReference>
<dbReference type="GO" id="GO:1902201">
    <property type="term" value="P:negative regulation of bacterial-type flagellum-dependent cell motility"/>
    <property type="evidence" value="ECO:0007669"/>
    <property type="project" value="TreeGrafter"/>
</dbReference>
<name>A0AAE3KZV9_9FIRM</name>
<dbReference type="InterPro" id="IPR000160">
    <property type="entry name" value="GGDEF_dom"/>
</dbReference>
<protein>
    <submittedName>
        <fullName evidence="2">GGDEF domain-containing protein</fullName>
    </submittedName>
</protein>
<dbReference type="PROSITE" id="PS50887">
    <property type="entry name" value="GGDEF"/>
    <property type="match status" value="1"/>
</dbReference>
<dbReference type="GO" id="GO:0005886">
    <property type="term" value="C:plasma membrane"/>
    <property type="evidence" value="ECO:0007669"/>
    <property type="project" value="TreeGrafter"/>
</dbReference>
<reference evidence="2" key="1">
    <citation type="submission" date="2022-07" db="EMBL/GenBank/DDBJ databases">
        <title>Enhanced cultured diversity of the mouse gut microbiota enables custom-made synthetic communities.</title>
        <authorList>
            <person name="Afrizal A."/>
        </authorList>
    </citation>
    <scope>NUCLEOTIDE SEQUENCE</scope>
    <source>
        <strain evidence="2">DSM 28593</strain>
    </source>
</reference>
<dbReference type="EMBL" id="JANKAS010000005">
    <property type="protein sequence ID" value="MCR1898832.1"/>
    <property type="molecule type" value="Genomic_DNA"/>
</dbReference>
<dbReference type="CDD" id="cd01949">
    <property type="entry name" value="GGDEF"/>
    <property type="match status" value="1"/>
</dbReference>
<dbReference type="InterPro" id="IPR043128">
    <property type="entry name" value="Rev_trsase/Diguanyl_cyclase"/>
</dbReference>
<accession>A0AAE3KZV9</accession>
<keyword evidence="3" id="KW-1185">Reference proteome</keyword>
<dbReference type="SMART" id="SM00267">
    <property type="entry name" value="GGDEF"/>
    <property type="match status" value="1"/>
</dbReference>
<organism evidence="2 3">
    <name type="scientific">Irregularibacter muris</name>
    <dbReference type="NCBI Taxonomy" id="1796619"/>
    <lineage>
        <taxon>Bacteria</taxon>
        <taxon>Bacillati</taxon>
        <taxon>Bacillota</taxon>
        <taxon>Clostridia</taxon>
        <taxon>Eubacteriales</taxon>
        <taxon>Eubacteriaceae</taxon>
        <taxon>Irregularibacter</taxon>
    </lineage>
</organism>
<dbReference type="Gene3D" id="3.30.70.270">
    <property type="match status" value="1"/>
</dbReference>
<evidence type="ECO:0000313" key="2">
    <source>
        <dbReference type="EMBL" id="MCR1898832.1"/>
    </source>
</evidence>
<dbReference type="SUPFAM" id="SSF55073">
    <property type="entry name" value="Nucleotide cyclase"/>
    <property type="match status" value="1"/>
</dbReference>
<dbReference type="GO" id="GO:0052621">
    <property type="term" value="F:diguanylate cyclase activity"/>
    <property type="evidence" value="ECO:0007669"/>
    <property type="project" value="TreeGrafter"/>
</dbReference>
<dbReference type="Pfam" id="PF00990">
    <property type="entry name" value="GGDEF"/>
    <property type="match status" value="1"/>
</dbReference>